<dbReference type="Proteomes" id="UP000028990">
    <property type="component" value="Unassembled WGS sequence"/>
</dbReference>
<gene>
    <name evidence="2" type="ORF">H920_11517</name>
</gene>
<evidence type="ECO:0000313" key="2">
    <source>
        <dbReference type="EMBL" id="KFO27112.1"/>
    </source>
</evidence>
<reference evidence="2 3" key="1">
    <citation type="submission" date="2013-11" db="EMBL/GenBank/DDBJ databases">
        <title>The Damaraland mole rat (Fukomys damarensis) genome and evolution of African mole rats.</title>
        <authorList>
            <person name="Gladyshev V.N."/>
            <person name="Fang X."/>
        </authorList>
    </citation>
    <scope>NUCLEOTIDE SEQUENCE [LARGE SCALE GENOMIC DNA]</scope>
    <source>
        <tissue evidence="2">Liver</tissue>
    </source>
</reference>
<sequence>MGFGGERTEKSKGQLRPPAWIKRDGSQDSGASGGDARWDIGSDFRRVGSEASAEFGRLGWSSAEVSEPRVPRLLAPAFLLHAEEHILEKPEEEEKGGGRKTEEEEEEKEEGKGSIRSNSSGSSRSVPQVAATVTSTQILNTDSISICQLIRFAVKSLFRSRPPAHLVQQHSRLWVSLLPCSPPTHNLHPQSSRGDFQDDTFVRPCVPLRGSSKGCLDSKVLRSQVSGLSIAQALLFPPVSRYSSSTSLTSLPGHAKLHPQYLTTPGHDRVLLPNRSTLTPLLSLLQHHLPLEAFPHHLI</sequence>
<name>A0A091D7R5_FUKDA</name>
<proteinExistence type="predicted"/>
<dbReference type="EMBL" id="KN123014">
    <property type="protein sequence ID" value="KFO27112.1"/>
    <property type="molecule type" value="Genomic_DNA"/>
</dbReference>
<feature type="region of interest" description="Disordered" evidence="1">
    <location>
        <begin position="1"/>
        <end position="41"/>
    </location>
</feature>
<feature type="region of interest" description="Disordered" evidence="1">
    <location>
        <begin position="84"/>
        <end position="128"/>
    </location>
</feature>
<keyword evidence="3" id="KW-1185">Reference proteome</keyword>
<evidence type="ECO:0000256" key="1">
    <source>
        <dbReference type="SAM" id="MobiDB-lite"/>
    </source>
</evidence>
<evidence type="ECO:0000313" key="3">
    <source>
        <dbReference type="Proteomes" id="UP000028990"/>
    </source>
</evidence>
<dbReference type="AlphaFoldDB" id="A0A091D7R5"/>
<accession>A0A091D7R5</accession>
<protein>
    <submittedName>
        <fullName evidence="2">Uncharacterized protein</fullName>
    </submittedName>
</protein>
<feature type="compositionally biased region" description="Basic and acidic residues" evidence="1">
    <location>
        <begin position="1"/>
        <end position="12"/>
    </location>
</feature>
<organism evidence="2 3">
    <name type="scientific">Fukomys damarensis</name>
    <name type="common">Damaraland mole rat</name>
    <name type="synonym">Cryptomys damarensis</name>
    <dbReference type="NCBI Taxonomy" id="885580"/>
    <lineage>
        <taxon>Eukaryota</taxon>
        <taxon>Metazoa</taxon>
        <taxon>Chordata</taxon>
        <taxon>Craniata</taxon>
        <taxon>Vertebrata</taxon>
        <taxon>Euteleostomi</taxon>
        <taxon>Mammalia</taxon>
        <taxon>Eutheria</taxon>
        <taxon>Euarchontoglires</taxon>
        <taxon>Glires</taxon>
        <taxon>Rodentia</taxon>
        <taxon>Hystricomorpha</taxon>
        <taxon>Bathyergidae</taxon>
        <taxon>Fukomys</taxon>
    </lineage>
</organism>
<feature type="compositionally biased region" description="Low complexity" evidence="1">
    <location>
        <begin position="114"/>
        <end position="125"/>
    </location>
</feature>